<dbReference type="EMBL" id="AE006469">
    <property type="protein sequence ID" value="AAK65199.1"/>
    <property type="molecule type" value="Genomic_DNA"/>
</dbReference>
<evidence type="ECO:0000313" key="1">
    <source>
        <dbReference type="EMBL" id="AAK65199.1"/>
    </source>
</evidence>
<dbReference type="PIR" id="E95329">
    <property type="entry name" value="E95329"/>
</dbReference>
<keyword evidence="2" id="KW-1185">Reference proteome</keyword>
<dbReference type="HOGENOM" id="CLU_2047838_0_0_5"/>
<reference evidence="2" key="2">
    <citation type="journal article" date="2001" name="Science">
        <title>The composite genome of the legume symbiont Sinorhizobium meliloti.</title>
        <authorList>
            <person name="Galibert F."/>
            <person name="Finan T.M."/>
            <person name="Long S.R."/>
            <person name="Puehler A."/>
            <person name="Abola P."/>
            <person name="Ampe F."/>
            <person name="Barloy-Hubler F."/>
            <person name="Barnett M.J."/>
            <person name="Becker A."/>
            <person name="Boistard P."/>
            <person name="Bothe G."/>
            <person name="Boutry M."/>
            <person name="Bowser L."/>
            <person name="Buhrmester J."/>
            <person name="Cadieu E."/>
            <person name="Capela D."/>
            <person name="Chain P."/>
            <person name="Cowie A."/>
            <person name="Davis R.W."/>
            <person name="Dreano S."/>
            <person name="Federspiel N.A."/>
            <person name="Fisher R.F."/>
            <person name="Gloux S."/>
            <person name="Godrie T."/>
            <person name="Goffeau A."/>
            <person name="Golding B."/>
            <person name="Gouzy J."/>
            <person name="Gurjal M."/>
            <person name="Hernandez-Lucas I."/>
            <person name="Hong A."/>
            <person name="Huizar L."/>
            <person name="Hyman R.W."/>
            <person name="Jones T."/>
            <person name="Kahn D."/>
            <person name="Kahn M.L."/>
            <person name="Kalman S."/>
            <person name="Keating D.H."/>
            <person name="Kiss E."/>
            <person name="Komp C."/>
            <person name="Lelaure V."/>
            <person name="Masuy D."/>
            <person name="Palm C."/>
            <person name="Peck M.C."/>
            <person name="Pohl T.M."/>
            <person name="Portetelle D."/>
            <person name="Purnelle B."/>
            <person name="Ramsperger U."/>
            <person name="Surzycki R."/>
            <person name="Thebault P."/>
            <person name="Vandenbol M."/>
            <person name="Vorhoelter F.J."/>
            <person name="Weidner S."/>
            <person name="Wells D.H."/>
            <person name="Wong K."/>
            <person name="Yeh K.-C."/>
            <person name="Batut J."/>
        </authorList>
    </citation>
    <scope>NUCLEOTIDE SEQUENCE [LARGE SCALE GENOMIC DNA]</scope>
    <source>
        <strain evidence="2">1021</strain>
        <plasmid evidence="2">Plasmid pSymA</plasmid>
    </source>
</reference>
<proteinExistence type="predicted"/>
<dbReference type="AlphaFoldDB" id="Q92ZE5"/>
<protein>
    <submittedName>
        <fullName evidence="1">Uncharacterized protein</fullName>
    </submittedName>
</protein>
<evidence type="ECO:0000313" key="2">
    <source>
        <dbReference type="Proteomes" id="UP000001976"/>
    </source>
</evidence>
<sequence length="120" mass="13401">MRGCGPAIRRDSAGYNRWKVNPRFWNIAGEPPGFPDPGVRIVQLHYMAWVATSSMLPAAIQTAIAIIIRFSVSEIKPRGTLLDPPRQAHFSSTLSCFNERLFPIQNVRQGFFCPVTNVTA</sequence>
<gene>
    <name evidence="1" type="ORF">SMa1004</name>
</gene>
<dbReference type="Proteomes" id="UP000001976">
    <property type="component" value="Plasmid pSymA"/>
</dbReference>
<organism evidence="1 2">
    <name type="scientific">Rhizobium meliloti (strain 1021)</name>
    <name type="common">Ensifer meliloti</name>
    <name type="synonym">Sinorhizobium meliloti</name>
    <dbReference type="NCBI Taxonomy" id="266834"/>
    <lineage>
        <taxon>Bacteria</taxon>
        <taxon>Pseudomonadati</taxon>
        <taxon>Pseudomonadota</taxon>
        <taxon>Alphaproteobacteria</taxon>
        <taxon>Hyphomicrobiales</taxon>
        <taxon>Rhizobiaceae</taxon>
        <taxon>Sinorhizobium/Ensifer group</taxon>
        <taxon>Sinorhizobium</taxon>
    </lineage>
</organism>
<accession>Q92ZE5</accession>
<keyword evidence="1" id="KW-0614">Plasmid</keyword>
<geneLocation type="plasmid" evidence="1 2">
    <name>pSymA</name>
</geneLocation>
<dbReference type="KEGG" id="sme:SMa1004"/>
<name>Q92ZE5_RHIME</name>
<reference evidence="1 2" key="1">
    <citation type="journal article" date="2001" name="Proc. Natl. Acad. Sci. U.S.A.">
        <title>Nucleotide sequence and predicted functions of the entire Sinorhizobium meliloti pSymA megaplasmid.</title>
        <authorList>
            <person name="Barnett M.J."/>
            <person name="Fisher R.F."/>
            <person name="Jones T."/>
            <person name="Komp C."/>
            <person name="Abola A.P."/>
            <person name="Barloy-Hubler F."/>
            <person name="Bowser L."/>
            <person name="Capela D."/>
            <person name="Galibert F."/>
            <person name="Gouzy J."/>
            <person name="Gurjal M."/>
            <person name="Hong A."/>
            <person name="Huizar L."/>
            <person name="Hyman R.W."/>
            <person name="Kahn D."/>
            <person name="Kahn M.L."/>
            <person name="Kalman S."/>
            <person name="Keating D.H."/>
            <person name="Palm C."/>
            <person name="Peck M.C."/>
            <person name="Surzycki R."/>
            <person name="Wells D.H."/>
            <person name="Yeh K.-C."/>
            <person name="Davis R.W."/>
            <person name="Federspiel N.A."/>
            <person name="Long S.R."/>
        </authorList>
    </citation>
    <scope>NUCLEOTIDE SEQUENCE [LARGE SCALE GENOMIC DNA]</scope>
    <source>
        <strain evidence="1 2">1021</strain>
        <plasmid evidence="2">Plasmid pSymA</plasmid>
    </source>
</reference>
<dbReference type="EnsemblBacteria" id="AAK65199">
    <property type="protein sequence ID" value="AAK65199"/>
    <property type="gene ID" value="SMa1004"/>
</dbReference>